<evidence type="ECO:0000313" key="1">
    <source>
        <dbReference type="EMBL" id="KAJ1945336.1"/>
    </source>
</evidence>
<keyword evidence="2" id="KW-1185">Reference proteome</keyword>
<protein>
    <submittedName>
        <fullName evidence="1">Uncharacterized protein</fullName>
    </submittedName>
</protein>
<name>A0ACC1JBL2_9FUNG</name>
<gene>
    <name evidence="1" type="ORF">FBU59_002337</name>
</gene>
<organism evidence="1 2">
    <name type="scientific">Linderina macrospora</name>
    <dbReference type="NCBI Taxonomy" id="4868"/>
    <lineage>
        <taxon>Eukaryota</taxon>
        <taxon>Fungi</taxon>
        <taxon>Fungi incertae sedis</taxon>
        <taxon>Zoopagomycota</taxon>
        <taxon>Kickxellomycotina</taxon>
        <taxon>Kickxellomycetes</taxon>
        <taxon>Kickxellales</taxon>
        <taxon>Kickxellaceae</taxon>
        <taxon>Linderina</taxon>
    </lineage>
</organism>
<dbReference type="EMBL" id="JANBPW010001259">
    <property type="protein sequence ID" value="KAJ1945336.1"/>
    <property type="molecule type" value="Genomic_DNA"/>
</dbReference>
<accession>A0ACC1JBL2</accession>
<proteinExistence type="predicted"/>
<sequence>MELISEFSLETEVKKTYYLNFRDQCGNWYNKASDVPMEFTPDITGDRLDKSKLCPEYKGYKVASVSLVGKYVKTPLSSYFQEYEGMSDCVRNEIEAYEKLGTGHPNICKYHGCVVEDNLVTGIVLDKYKERLADIVSDNPQKVIEQLKDAVRYIHSMSVIHGDISPCNVMVRDGNIVLIDFDSCGEDNVKEGTVGFMNPEYAKTEACDWYSVGKVKEYILKRIREAGDEQNCGQAQHD</sequence>
<reference evidence="1" key="1">
    <citation type="submission" date="2022-07" db="EMBL/GenBank/DDBJ databases">
        <title>Phylogenomic reconstructions and comparative analyses of Kickxellomycotina fungi.</title>
        <authorList>
            <person name="Reynolds N.K."/>
            <person name="Stajich J.E."/>
            <person name="Barry K."/>
            <person name="Grigoriev I.V."/>
            <person name="Crous P."/>
            <person name="Smith M.E."/>
        </authorList>
    </citation>
    <scope>NUCLEOTIDE SEQUENCE</scope>
    <source>
        <strain evidence="1">NRRL 5244</strain>
    </source>
</reference>
<comment type="caution">
    <text evidence="1">The sequence shown here is derived from an EMBL/GenBank/DDBJ whole genome shotgun (WGS) entry which is preliminary data.</text>
</comment>
<evidence type="ECO:0000313" key="2">
    <source>
        <dbReference type="Proteomes" id="UP001150603"/>
    </source>
</evidence>
<dbReference type="Proteomes" id="UP001150603">
    <property type="component" value="Unassembled WGS sequence"/>
</dbReference>